<evidence type="ECO:0000256" key="13">
    <source>
        <dbReference type="ARBA" id="ARBA00023180"/>
    </source>
</evidence>
<evidence type="ECO:0000256" key="1">
    <source>
        <dbReference type="ARBA" id="ARBA00004323"/>
    </source>
</evidence>
<dbReference type="PANTHER" id="PTHR46025:SF3">
    <property type="entry name" value="XYLOSYLTRANSFERASE OXT"/>
    <property type="match status" value="1"/>
</dbReference>
<name>A0ABT0M0L2_9RHOB</name>
<feature type="domain" description="DUF5927" evidence="15">
    <location>
        <begin position="271"/>
        <end position="553"/>
    </location>
</feature>
<evidence type="ECO:0000256" key="5">
    <source>
        <dbReference type="ARBA" id="ARBA00022692"/>
    </source>
</evidence>
<evidence type="ECO:0000256" key="11">
    <source>
        <dbReference type="ARBA" id="ARBA00023136"/>
    </source>
</evidence>
<sequence length="559" mass="63648">MNAAAPTLGVVMLCHTALDRAAQVARFWLNAGCAVALHIDSAVPQAQVAAMQADIGAHPLLRMAPRHRCEWGSWSIVAASQSAAELLLRDFGSIGHVLLMSGACLPLRPAAELVTHLRAHEGTDFIESVAVDHADWITGGLSRERFTLYFPFSWRKRRWLFDRMVDLQRRFGISREIPRPLEPHMGSQWWCLSRATLEAILTHPKRARYERYFKGCWIPDESYFQTLARLHGRRIESHSLTLVKFDRNGRPNLFYDDHLQLLRRSDRFLARKIWPQAENLYRFFLTDQASKLAPVPAEPAKIDRYFELAERQRTEGRAGLYMQSRFPHDGSGQALTAGPYSVFSGFDQLFRGFEYWLGQATGTRAHGHLYAPEKVHFHGGAKIWHGAISDSAALRDYNPRMFLTNMLWATRGERQCFSIAARDHIPADLMWFMAKDRNAQISVVSGCFLLPLFRGEFRPDDLLAHVALLQKREQHMLSVLQSRWVQADVRVWTLAEFLQAPERNLSEVLAKMLPDAAVAGTNQPEMQSLDGLEDFLKELRNKGLPPVLLRDFEGRSGAI</sequence>
<accession>A0ABT0M0L2</accession>
<keyword evidence="10" id="KW-0333">Golgi apparatus</keyword>
<organism evidence="16 17">
    <name type="scientific">Roseinatronobacter domitianus</name>
    <dbReference type="NCBI Taxonomy" id="2940293"/>
    <lineage>
        <taxon>Bacteria</taxon>
        <taxon>Pseudomonadati</taxon>
        <taxon>Pseudomonadota</taxon>
        <taxon>Alphaproteobacteria</taxon>
        <taxon>Rhodobacterales</taxon>
        <taxon>Paracoccaceae</taxon>
        <taxon>Roseinatronobacter</taxon>
    </lineage>
</organism>
<evidence type="ECO:0000256" key="8">
    <source>
        <dbReference type="ARBA" id="ARBA00022968"/>
    </source>
</evidence>
<keyword evidence="5" id="KW-0812">Transmembrane</keyword>
<evidence type="ECO:0000256" key="6">
    <source>
        <dbReference type="ARBA" id="ARBA00022723"/>
    </source>
</evidence>
<evidence type="ECO:0000256" key="14">
    <source>
        <dbReference type="ARBA" id="ARBA00042865"/>
    </source>
</evidence>
<dbReference type="InterPro" id="IPR045971">
    <property type="entry name" value="DUF5927"/>
</dbReference>
<evidence type="ECO:0000256" key="7">
    <source>
        <dbReference type="ARBA" id="ARBA00022824"/>
    </source>
</evidence>
<evidence type="ECO:0000313" key="16">
    <source>
        <dbReference type="EMBL" id="MCL1628400.1"/>
    </source>
</evidence>
<evidence type="ECO:0000256" key="4">
    <source>
        <dbReference type="ARBA" id="ARBA00022679"/>
    </source>
</evidence>
<evidence type="ECO:0000256" key="2">
    <source>
        <dbReference type="ARBA" id="ARBA00004648"/>
    </source>
</evidence>
<dbReference type="Proteomes" id="UP001202550">
    <property type="component" value="Unassembled WGS sequence"/>
</dbReference>
<dbReference type="Pfam" id="PF02485">
    <property type="entry name" value="Branch"/>
    <property type="match status" value="1"/>
</dbReference>
<proteinExistence type="predicted"/>
<comment type="subcellular location">
    <subcellularLocation>
        <location evidence="2">Endoplasmic reticulum membrane</location>
        <topology evidence="2">Single-pass type II membrane protein</topology>
    </subcellularLocation>
    <subcellularLocation>
        <location evidence="1">Golgi apparatus membrane</location>
        <topology evidence="1">Single-pass type II membrane protein</topology>
    </subcellularLocation>
</comment>
<dbReference type="EMBL" id="JALZWP010000005">
    <property type="protein sequence ID" value="MCL1628400.1"/>
    <property type="molecule type" value="Genomic_DNA"/>
</dbReference>
<keyword evidence="12" id="KW-1015">Disulfide bond</keyword>
<evidence type="ECO:0000256" key="3">
    <source>
        <dbReference type="ARBA" id="ARBA00022676"/>
    </source>
</evidence>
<keyword evidence="11" id="KW-0472">Membrane</keyword>
<dbReference type="InterPro" id="IPR003406">
    <property type="entry name" value="Glyco_trans_14"/>
</dbReference>
<evidence type="ECO:0000313" key="17">
    <source>
        <dbReference type="Proteomes" id="UP001202550"/>
    </source>
</evidence>
<keyword evidence="4" id="KW-0808">Transferase</keyword>
<evidence type="ECO:0000259" key="15">
    <source>
        <dbReference type="Pfam" id="PF19349"/>
    </source>
</evidence>
<evidence type="ECO:0000256" key="10">
    <source>
        <dbReference type="ARBA" id="ARBA00023034"/>
    </source>
</evidence>
<dbReference type="RefSeq" id="WP_249057650.1">
    <property type="nucleotide sequence ID" value="NZ_JALZWP010000005.1"/>
</dbReference>
<gene>
    <name evidence="16" type="ORF">M3N55_06620</name>
</gene>
<keyword evidence="8" id="KW-0735">Signal-anchor</keyword>
<reference evidence="16 17" key="1">
    <citation type="submission" date="2022-05" db="EMBL/GenBank/DDBJ databases">
        <title>Seasonal and diel survey of microbial diversity of the Tyrrhenian coast.</title>
        <authorList>
            <person name="Gattoni G."/>
            <person name="Corral P."/>
        </authorList>
    </citation>
    <scope>NUCLEOTIDE SEQUENCE [LARGE SCALE GENOMIC DNA]</scope>
    <source>
        <strain evidence="16 17">V10</strain>
    </source>
</reference>
<comment type="caution">
    <text evidence="16">The sequence shown here is derived from an EMBL/GenBank/DDBJ whole genome shotgun (WGS) entry which is preliminary data.</text>
</comment>
<protein>
    <recommendedName>
        <fullName evidence="14">Peptide O-xylosyltransferase</fullName>
    </recommendedName>
</protein>
<keyword evidence="13" id="KW-0325">Glycoprotein</keyword>
<keyword evidence="3" id="KW-0328">Glycosyltransferase</keyword>
<keyword evidence="9" id="KW-1133">Transmembrane helix</keyword>
<keyword evidence="7" id="KW-0256">Endoplasmic reticulum</keyword>
<keyword evidence="6" id="KW-0479">Metal-binding</keyword>
<dbReference type="InterPro" id="IPR043538">
    <property type="entry name" value="XYLT"/>
</dbReference>
<dbReference type="Pfam" id="PF19349">
    <property type="entry name" value="DUF5927"/>
    <property type="match status" value="1"/>
</dbReference>
<evidence type="ECO:0000256" key="9">
    <source>
        <dbReference type="ARBA" id="ARBA00022989"/>
    </source>
</evidence>
<dbReference type="PANTHER" id="PTHR46025">
    <property type="entry name" value="XYLOSYLTRANSFERASE OXT"/>
    <property type="match status" value="1"/>
</dbReference>
<keyword evidence="17" id="KW-1185">Reference proteome</keyword>
<evidence type="ECO:0000256" key="12">
    <source>
        <dbReference type="ARBA" id="ARBA00023157"/>
    </source>
</evidence>